<evidence type="ECO:0000256" key="2">
    <source>
        <dbReference type="ARBA" id="ARBA00022747"/>
    </source>
</evidence>
<evidence type="ECO:0000313" key="6">
    <source>
        <dbReference type="Proteomes" id="UP001334804"/>
    </source>
</evidence>
<dbReference type="PANTHER" id="PTHR30408">
    <property type="entry name" value="TYPE-1 RESTRICTION ENZYME ECOKI SPECIFICITY PROTEIN"/>
    <property type="match status" value="1"/>
</dbReference>
<keyword evidence="5" id="KW-0255">Endonuclease</keyword>
<evidence type="ECO:0000313" key="5">
    <source>
        <dbReference type="EMBL" id="WSA32174.1"/>
    </source>
</evidence>
<sequence length="373" mass="41143">MADYTDTGLPFIRGVNLAKGLFFDAGFVFVSEQKAQQVKSAIVASGDLVLTRKGTIGQVSMIPRRSRYKRYVISGSQMKARLDPSVAFPEFYYYWFRSDAGQQALLANVSTVGVPSIANSLGTLKGIKVPVPPLQTQQAIVRVLEALDDKIAFNESVVECADELRRLSLADFATKREDLAQRRPLTSFAEFINGRAFTKGATGTGRMVVRIAELNSGPGRSTVYNDLDVPERHLARAGDVLFAWSGSLTVARWCRSEAIINQHIFKVIPRLGVPTWLAYELVLSKLSEFKSIAADKATTMGHIQRRHLEEPVFAPTTDAIPRLHDHLGPLWDRALAAEQESLTLAEMRDTLLPGLMSGAIRVREAEKAVEDAV</sequence>
<dbReference type="InterPro" id="IPR052021">
    <property type="entry name" value="Type-I_RS_S_subunit"/>
</dbReference>
<comment type="similarity">
    <text evidence="1">Belongs to the type-I restriction system S methylase family.</text>
</comment>
<dbReference type="InterPro" id="IPR044946">
    <property type="entry name" value="Restrct_endonuc_typeI_TRD_sf"/>
</dbReference>
<dbReference type="Pfam" id="PF01420">
    <property type="entry name" value="Methylase_S"/>
    <property type="match status" value="1"/>
</dbReference>
<keyword evidence="2" id="KW-0680">Restriction system</keyword>
<keyword evidence="6" id="KW-1185">Reference proteome</keyword>
<dbReference type="PANTHER" id="PTHR30408:SF12">
    <property type="entry name" value="TYPE I RESTRICTION ENZYME MJAVIII SPECIFICITY SUBUNIT"/>
    <property type="match status" value="1"/>
</dbReference>
<dbReference type="EC" id="3.1.21.-" evidence="5"/>
<dbReference type="SUPFAM" id="SSF116734">
    <property type="entry name" value="DNA methylase specificity domain"/>
    <property type="match status" value="2"/>
</dbReference>
<dbReference type="GO" id="GO:0004519">
    <property type="term" value="F:endonuclease activity"/>
    <property type="evidence" value="ECO:0007669"/>
    <property type="project" value="UniProtKB-KW"/>
</dbReference>
<gene>
    <name evidence="5" type="ORF">OIE14_29395</name>
</gene>
<evidence type="ECO:0000259" key="4">
    <source>
        <dbReference type="Pfam" id="PF01420"/>
    </source>
</evidence>
<organism evidence="5 6">
    <name type="scientific">Micromonospora peucetia</name>
    <dbReference type="NCBI Taxonomy" id="47871"/>
    <lineage>
        <taxon>Bacteria</taxon>
        <taxon>Bacillati</taxon>
        <taxon>Actinomycetota</taxon>
        <taxon>Actinomycetes</taxon>
        <taxon>Micromonosporales</taxon>
        <taxon>Micromonosporaceae</taxon>
        <taxon>Micromonospora</taxon>
    </lineage>
</organism>
<dbReference type="Gene3D" id="3.90.220.20">
    <property type="entry name" value="DNA methylase specificity domains"/>
    <property type="match status" value="2"/>
</dbReference>
<dbReference type="Proteomes" id="UP001334804">
    <property type="component" value="Chromosome"/>
</dbReference>
<proteinExistence type="inferred from homology"/>
<evidence type="ECO:0000256" key="3">
    <source>
        <dbReference type="ARBA" id="ARBA00023125"/>
    </source>
</evidence>
<dbReference type="GO" id="GO:0016787">
    <property type="term" value="F:hydrolase activity"/>
    <property type="evidence" value="ECO:0007669"/>
    <property type="project" value="UniProtKB-KW"/>
</dbReference>
<dbReference type="EMBL" id="CP109071">
    <property type="protein sequence ID" value="WSA32174.1"/>
    <property type="molecule type" value="Genomic_DNA"/>
</dbReference>
<accession>A0ABZ1ECD4</accession>
<evidence type="ECO:0000256" key="1">
    <source>
        <dbReference type="ARBA" id="ARBA00010923"/>
    </source>
</evidence>
<keyword evidence="3" id="KW-0238">DNA-binding</keyword>
<keyword evidence="5" id="KW-0540">Nuclease</keyword>
<name>A0ABZ1ECD4_9ACTN</name>
<protein>
    <submittedName>
        <fullName evidence="5">Restriction endonuclease subunit S</fullName>
        <ecNumber evidence="5">3.1.21.-</ecNumber>
    </submittedName>
</protein>
<dbReference type="RefSeq" id="WP_326563997.1">
    <property type="nucleotide sequence ID" value="NZ_CP109071.1"/>
</dbReference>
<reference evidence="5 6" key="1">
    <citation type="submission" date="2022-10" db="EMBL/GenBank/DDBJ databases">
        <title>The complete genomes of actinobacterial strains from the NBC collection.</title>
        <authorList>
            <person name="Joergensen T.S."/>
            <person name="Alvarez Arevalo M."/>
            <person name="Sterndorff E.B."/>
            <person name="Faurdal D."/>
            <person name="Vuksanovic O."/>
            <person name="Mourched A.-S."/>
            <person name="Charusanti P."/>
            <person name="Shaw S."/>
            <person name="Blin K."/>
            <person name="Weber T."/>
        </authorList>
    </citation>
    <scope>NUCLEOTIDE SEQUENCE [LARGE SCALE GENOMIC DNA]</scope>
    <source>
        <strain evidence="5 6">NBC 01809</strain>
    </source>
</reference>
<feature type="domain" description="Type I restriction modification DNA specificity" evidence="4">
    <location>
        <begin position="9"/>
        <end position="155"/>
    </location>
</feature>
<dbReference type="InterPro" id="IPR000055">
    <property type="entry name" value="Restrct_endonuc_typeI_TRD"/>
</dbReference>
<keyword evidence="5" id="KW-0378">Hydrolase</keyword>